<organism evidence="2 3">
    <name type="scientific">Oesophagostomum dentatum</name>
    <name type="common">Nodular worm</name>
    <dbReference type="NCBI Taxonomy" id="61180"/>
    <lineage>
        <taxon>Eukaryota</taxon>
        <taxon>Metazoa</taxon>
        <taxon>Ecdysozoa</taxon>
        <taxon>Nematoda</taxon>
        <taxon>Chromadorea</taxon>
        <taxon>Rhabditida</taxon>
        <taxon>Rhabditina</taxon>
        <taxon>Rhabditomorpha</taxon>
        <taxon>Strongyloidea</taxon>
        <taxon>Strongylidae</taxon>
        <taxon>Oesophagostomum</taxon>
    </lineage>
</organism>
<dbReference type="EMBL" id="KN550602">
    <property type="protein sequence ID" value="KHJ93792.1"/>
    <property type="molecule type" value="Genomic_DNA"/>
</dbReference>
<dbReference type="InterPro" id="IPR023393">
    <property type="entry name" value="START-like_dom_sf"/>
</dbReference>
<dbReference type="InterPro" id="IPR051213">
    <property type="entry name" value="START_lipid_transfer"/>
</dbReference>
<dbReference type="PANTHER" id="PTHR19308:SF14">
    <property type="entry name" value="START DOMAIN-CONTAINING PROTEIN"/>
    <property type="match status" value="1"/>
</dbReference>
<keyword evidence="3" id="KW-1185">Reference proteome</keyword>
<accession>A0A0B1TD86</accession>
<name>A0A0B1TD86_OESDE</name>
<dbReference type="AlphaFoldDB" id="A0A0B1TD86"/>
<gene>
    <name evidence="2" type="ORF">OESDEN_06292</name>
</gene>
<reference evidence="2 3" key="1">
    <citation type="submission" date="2014-03" db="EMBL/GenBank/DDBJ databases">
        <title>Draft genome of the hookworm Oesophagostomum dentatum.</title>
        <authorList>
            <person name="Mitreva M."/>
        </authorList>
    </citation>
    <scope>NUCLEOTIDE SEQUENCE [LARGE SCALE GENOMIC DNA]</scope>
    <source>
        <strain evidence="2 3">OD-Hann</strain>
    </source>
</reference>
<evidence type="ECO:0000313" key="3">
    <source>
        <dbReference type="Proteomes" id="UP000053660"/>
    </source>
</evidence>
<dbReference type="InterPro" id="IPR002913">
    <property type="entry name" value="START_lipid-bd_dom"/>
</dbReference>
<dbReference type="SUPFAM" id="SSF55961">
    <property type="entry name" value="Bet v1-like"/>
    <property type="match status" value="1"/>
</dbReference>
<dbReference type="GO" id="GO:0005737">
    <property type="term" value="C:cytoplasm"/>
    <property type="evidence" value="ECO:0007669"/>
    <property type="project" value="UniProtKB-ARBA"/>
</dbReference>
<proteinExistence type="predicted"/>
<sequence length="168" mass="19000">MTSTNVVAIGDEALNDMLKLIDGGDEGWNELWTDDGITFHSRKGTEPCLVDIIRCRFILEDTNLPTVKAMVTPWYPYRIQWDEILQKCEPLEELDKGYRLVHHVTKKKFPLSARDSVDVVATLCEPNRVVISARSVPTAGPAPTPDVVRTYEHLGGYCFCTSGEREFR</sequence>
<dbReference type="OrthoDB" id="5873740at2759"/>
<feature type="domain" description="START" evidence="1">
    <location>
        <begin position="1"/>
        <end position="157"/>
    </location>
</feature>
<evidence type="ECO:0000259" key="1">
    <source>
        <dbReference type="PROSITE" id="PS50848"/>
    </source>
</evidence>
<dbReference type="PROSITE" id="PS50848">
    <property type="entry name" value="START"/>
    <property type="match status" value="1"/>
</dbReference>
<dbReference type="Proteomes" id="UP000053660">
    <property type="component" value="Unassembled WGS sequence"/>
</dbReference>
<dbReference type="PANTHER" id="PTHR19308">
    <property type="entry name" value="PHOSPHATIDYLCHOLINE TRANSFER PROTEIN"/>
    <property type="match status" value="1"/>
</dbReference>
<dbReference type="Pfam" id="PF01852">
    <property type="entry name" value="START"/>
    <property type="match status" value="1"/>
</dbReference>
<evidence type="ECO:0000313" key="2">
    <source>
        <dbReference type="EMBL" id="KHJ93792.1"/>
    </source>
</evidence>
<dbReference type="Gene3D" id="3.30.530.20">
    <property type="match status" value="1"/>
</dbReference>
<dbReference type="GO" id="GO:0008289">
    <property type="term" value="F:lipid binding"/>
    <property type="evidence" value="ECO:0007669"/>
    <property type="project" value="InterPro"/>
</dbReference>
<protein>
    <recommendedName>
        <fullName evidence="1">START domain-containing protein</fullName>
    </recommendedName>
</protein>
<dbReference type="CDD" id="cd00177">
    <property type="entry name" value="START"/>
    <property type="match status" value="1"/>
</dbReference>